<dbReference type="KEGG" id="fjo:Fjoh_3007"/>
<gene>
    <name evidence="12" type="ordered locus">Fjoh_3007</name>
</gene>
<evidence type="ECO:0000256" key="7">
    <source>
        <dbReference type="ARBA" id="ARBA00023004"/>
    </source>
</evidence>
<dbReference type="InterPro" id="IPR016454">
    <property type="entry name" value="Cysteine_dSase"/>
</dbReference>
<sequence length="378" mass="41176">MRDTLIYLDNNATTAVDNRVVEVINIYFNQLYGNASSLYNFGSKSKLILEQARTSISDLIDAEPESIYFTSGATESVNLALKGLALSPKNSKKHIITCSTEHKAVLETCEYLQSIGYEIDYLPVNNGGAIDLEVLKSLIKEDTLLVCLMWVNNETGVIHPINEIGKITKAAGVYFVCDGSQGVGKLPISVTSSNIDIFCFSGHKLYASKGVGGIYIGSEITRNDKIQPLIHGGGQEDNLRSGTHNVPLIAGLGKAFEIAREEMQKNEDHIVRLKTLLESELSKMSQTSINGVQEPRIFNTVNVCILGLDSEVFIGINSDIAVSNGSACTSALVQPSHVLLAMGLSTNDAMDSIRISIGKYNTESEIHQLIERINNFIN</sequence>
<evidence type="ECO:0000259" key="11">
    <source>
        <dbReference type="Pfam" id="PF00266"/>
    </source>
</evidence>
<dbReference type="STRING" id="376686.Fjoh_3007"/>
<dbReference type="InterPro" id="IPR020578">
    <property type="entry name" value="Aminotrans_V_PyrdxlP_BS"/>
</dbReference>
<dbReference type="AlphaFoldDB" id="A5FFI2"/>
<evidence type="ECO:0000313" key="13">
    <source>
        <dbReference type="Proteomes" id="UP000006694"/>
    </source>
</evidence>
<comment type="catalytic activity">
    <reaction evidence="9">
        <text>(sulfur carrier)-H + L-cysteine = (sulfur carrier)-SH + L-alanine</text>
        <dbReference type="Rhea" id="RHEA:43892"/>
        <dbReference type="Rhea" id="RHEA-COMP:14737"/>
        <dbReference type="Rhea" id="RHEA-COMP:14739"/>
        <dbReference type="ChEBI" id="CHEBI:29917"/>
        <dbReference type="ChEBI" id="CHEBI:35235"/>
        <dbReference type="ChEBI" id="CHEBI:57972"/>
        <dbReference type="ChEBI" id="CHEBI:64428"/>
        <dbReference type="EC" id="2.8.1.7"/>
    </reaction>
</comment>
<dbReference type="PANTHER" id="PTHR11601">
    <property type="entry name" value="CYSTEINE DESULFURYLASE FAMILY MEMBER"/>
    <property type="match status" value="1"/>
</dbReference>
<keyword evidence="5" id="KW-0479">Metal-binding</keyword>
<dbReference type="Proteomes" id="UP000006694">
    <property type="component" value="Chromosome"/>
</dbReference>
<protein>
    <recommendedName>
        <fullName evidence="3">cysteine desulfurase</fullName>
        <ecNumber evidence="3">2.8.1.7</ecNumber>
    </recommendedName>
</protein>
<evidence type="ECO:0000313" key="12">
    <source>
        <dbReference type="EMBL" id="ABQ06028.1"/>
    </source>
</evidence>
<evidence type="ECO:0000256" key="3">
    <source>
        <dbReference type="ARBA" id="ARBA00012239"/>
    </source>
</evidence>
<keyword evidence="4" id="KW-0808">Transferase</keyword>
<comment type="cofactor">
    <cofactor evidence="1 10">
        <name>pyridoxal 5'-phosphate</name>
        <dbReference type="ChEBI" id="CHEBI:597326"/>
    </cofactor>
</comment>
<dbReference type="EMBL" id="CP000685">
    <property type="protein sequence ID" value="ABQ06028.1"/>
    <property type="molecule type" value="Genomic_DNA"/>
</dbReference>
<dbReference type="EC" id="2.8.1.7" evidence="3"/>
<comment type="similarity">
    <text evidence="2">Belongs to the class-V pyridoxal-phosphate-dependent aminotransferase family. NifS/IscS subfamily.</text>
</comment>
<dbReference type="HOGENOM" id="CLU_003433_0_2_10"/>
<keyword evidence="7" id="KW-0408">Iron</keyword>
<name>A5FFI2_FLAJ1</name>
<keyword evidence="8" id="KW-0411">Iron-sulfur</keyword>
<dbReference type="Gene3D" id="3.90.1150.10">
    <property type="entry name" value="Aspartate Aminotransferase, domain 1"/>
    <property type="match status" value="1"/>
</dbReference>
<feature type="domain" description="Aminotransferase class V" evidence="11">
    <location>
        <begin position="6"/>
        <end position="369"/>
    </location>
</feature>
<dbReference type="InterPro" id="IPR015422">
    <property type="entry name" value="PyrdxlP-dep_Trfase_small"/>
</dbReference>
<dbReference type="Gene3D" id="3.40.640.10">
    <property type="entry name" value="Type I PLP-dependent aspartate aminotransferase-like (Major domain)"/>
    <property type="match status" value="1"/>
</dbReference>
<accession>A5FFI2</accession>
<reference evidence="12 13" key="1">
    <citation type="journal article" date="2009" name="Appl. Environ. Microbiol.">
        <title>Novel features of the polysaccharide-digesting gliding bacterium Flavobacterium johnsoniae as revealed by genome sequence analysis.</title>
        <authorList>
            <person name="McBride M.J."/>
            <person name="Xie G."/>
            <person name="Martens E.C."/>
            <person name="Lapidus A."/>
            <person name="Henrissat B."/>
            <person name="Rhodes R.G."/>
            <person name="Goltsman E."/>
            <person name="Wang W."/>
            <person name="Xu J."/>
            <person name="Hunnicutt D.W."/>
            <person name="Staroscik A.M."/>
            <person name="Hoover T.R."/>
            <person name="Cheng Y.Q."/>
            <person name="Stein J.L."/>
        </authorList>
    </citation>
    <scope>NUCLEOTIDE SEQUENCE [LARGE SCALE GENOMIC DNA]</scope>
    <source>
        <strain evidence="13">ATCC 17061 / DSM 2064 / JCM 8514 / BCRC 14874 / CCUG 350202 / NBRC 14942 / NCIMB 11054 / UW101</strain>
    </source>
</reference>
<dbReference type="eggNOG" id="COG1104">
    <property type="taxonomic scope" value="Bacteria"/>
</dbReference>
<dbReference type="GO" id="GO:0031071">
    <property type="term" value="F:cysteine desulfurase activity"/>
    <property type="evidence" value="ECO:0007669"/>
    <property type="project" value="UniProtKB-EC"/>
</dbReference>
<dbReference type="PROSITE" id="PS00595">
    <property type="entry name" value="AA_TRANSFER_CLASS_5"/>
    <property type="match status" value="1"/>
</dbReference>
<organism evidence="12 13">
    <name type="scientific">Flavobacterium johnsoniae (strain ATCC 17061 / DSM 2064 / JCM 8514 / BCRC 14874 / CCUG 350202 / NBRC 14942 / NCIMB 11054 / UW101)</name>
    <name type="common">Cytophaga johnsonae</name>
    <dbReference type="NCBI Taxonomy" id="376686"/>
    <lineage>
        <taxon>Bacteria</taxon>
        <taxon>Pseudomonadati</taxon>
        <taxon>Bacteroidota</taxon>
        <taxon>Flavobacteriia</taxon>
        <taxon>Flavobacteriales</taxon>
        <taxon>Flavobacteriaceae</taxon>
        <taxon>Flavobacterium</taxon>
    </lineage>
</organism>
<evidence type="ECO:0000256" key="6">
    <source>
        <dbReference type="ARBA" id="ARBA00022898"/>
    </source>
</evidence>
<evidence type="ECO:0000256" key="10">
    <source>
        <dbReference type="RuleBase" id="RU004504"/>
    </source>
</evidence>
<dbReference type="PIRSF" id="PIRSF005572">
    <property type="entry name" value="NifS"/>
    <property type="match status" value="1"/>
</dbReference>
<evidence type="ECO:0000256" key="2">
    <source>
        <dbReference type="ARBA" id="ARBA00006490"/>
    </source>
</evidence>
<dbReference type="Pfam" id="PF00266">
    <property type="entry name" value="Aminotran_5"/>
    <property type="match status" value="1"/>
</dbReference>
<dbReference type="GO" id="GO:0051536">
    <property type="term" value="F:iron-sulfur cluster binding"/>
    <property type="evidence" value="ECO:0007669"/>
    <property type="project" value="UniProtKB-KW"/>
</dbReference>
<dbReference type="InterPro" id="IPR015421">
    <property type="entry name" value="PyrdxlP-dep_Trfase_major"/>
</dbReference>
<evidence type="ECO:0000256" key="5">
    <source>
        <dbReference type="ARBA" id="ARBA00022723"/>
    </source>
</evidence>
<keyword evidence="12" id="KW-0032">Aminotransferase</keyword>
<dbReference type="InterPro" id="IPR015424">
    <property type="entry name" value="PyrdxlP-dep_Trfase"/>
</dbReference>
<dbReference type="InterPro" id="IPR000192">
    <property type="entry name" value="Aminotrans_V_dom"/>
</dbReference>
<dbReference type="RefSeq" id="WP_012025043.1">
    <property type="nucleotide sequence ID" value="NC_009441.1"/>
</dbReference>
<evidence type="ECO:0000256" key="8">
    <source>
        <dbReference type="ARBA" id="ARBA00023014"/>
    </source>
</evidence>
<dbReference type="GO" id="GO:0046872">
    <property type="term" value="F:metal ion binding"/>
    <property type="evidence" value="ECO:0007669"/>
    <property type="project" value="UniProtKB-KW"/>
</dbReference>
<keyword evidence="13" id="KW-1185">Reference proteome</keyword>
<dbReference type="GO" id="GO:0008483">
    <property type="term" value="F:transaminase activity"/>
    <property type="evidence" value="ECO:0007669"/>
    <property type="project" value="UniProtKB-KW"/>
</dbReference>
<proteinExistence type="inferred from homology"/>
<dbReference type="SUPFAM" id="SSF53383">
    <property type="entry name" value="PLP-dependent transferases"/>
    <property type="match status" value="1"/>
</dbReference>
<keyword evidence="6" id="KW-0663">Pyridoxal phosphate</keyword>
<evidence type="ECO:0000256" key="4">
    <source>
        <dbReference type="ARBA" id="ARBA00022679"/>
    </source>
</evidence>
<dbReference type="PANTHER" id="PTHR11601:SF34">
    <property type="entry name" value="CYSTEINE DESULFURASE"/>
    <property type="match status" value="1"/>
</dbReference>
<dbReference type="GeneID" id="31765921"/>
<dbReference type="OrthoDB" id="9808002at2"/>
<evidence type="ECO:0000256" key="1">
    <source>
        <dbReference type="ARBA" id="ARBA00001933"/>
    </source>
</evidence>
<evidence type="ECO:0000256" key="9">
    <source>
        <dbReference type="ARBA" id="ARBA00050776"/>
    </source>
</evidence>